<dbReference type="AlphaFoldDB" id="A0A7J7JAY5"/>
<organism evidence="1 2">
    <name type="scientific">Bugula neritina</name>
    <name type="common">Brown bryozoan</name>
    <name type="synonym">Sertularia neritina</name>
    <dbReference type="NCBI Taxonomy" id="10212"/>
    <lineage>
        <taxon>Eukaryota</taxon>
        <taxon>Metazoa</taxon>
        <taxon>Spiralia</taxon>
        <taxon>Lophotrochozoa</taxon>
        <taxon>Bryozoa</taxon>
        <taxon>Gymnolaemata</taxon>
        <taxon>Cheilostomatida</taxon>
        <taxon>Flustrina</taxon>
        <taxon>Buguloidea</taxon>
        <taxon>Bugulidae</taxon>
        <taxon>Bugula</taxon>
    </lineage>
</organism>
<reference evidence="1" key="1">
    <citation type="submission" date="2020-06" db="EMBL/GenBank/DDBJ databases">
        <title>Draft genome of Bugula neritina, a colonial animal packing powerful symbionts and potential medicines.</title>
        <authorList>
            <person name="Rayko M."/>
        </authorList>
    </citation>
    <scope>NUCLEOTIDE SEQUENCE [LARGE SCALE GENOMIC DNA]</scope>
    <source>
        <strain evidence="1">Kwan_BN1</strain>
    </source>
</reference>
<keyword evidence="2" id="KW-1185">Reference proteome</keyword>
<accession>A0A7J7JAY5</accession>
<evidence type="ECO:0000313" key="1">
    <source>
        <dbReference type="EMBL" id="KAF6022826.1"/>
    </source>
</evidence>
<comment type="caution">
    <text evidence="1">The sequence shown here is derived from an EMBL/GenBank/DDBJ whole genome shotgun (WGS) entry which is preliminary data.</text>
</comment>
<gene>
    <name evidence="1" type="ORF">EB796_018860</name>
</gene>
<proteinExistence type="predicted"/>
<dbReference type="EMBL" id="VXIV02002800">
    <property type="protein sequence ID" value="KAF6022826.1"/>
    <property type="molecule type" value="Genomic_DNA"/>
</dbReference>
<sequence>MDMLADVSFEVPSNSCTNRVLRISHASEFTWSKKTLTIMLHINSIYCSLPSNRSCFLLCLAGPSLVLLNN</sequence>
<name>A0A7J7JAY5_BUGNE</name>
<dbReference type="Proteomes" id="UP000593567">
    <property type="component" value="Unassembled WGS sequence"/>
</dbReference>
<protein>
    <submittedName>
        <fullName evidence="1">Uncharacterized protein</fullName>
    </submittedName>
</protein>
<evidence type="ECO:0000313" key="2">
    <source>
        <dbReference type="Proteomes" id="UP000593567"/>
    </source>
</evidence>